<keyword evidence="3" id="KW-1185">Reference proteome</keyword>
<feature type="compositionally biased region" description="Low complexity" evidence="1">
    <location>
        <begin position="220"/>
        <end position="235"/>
    </location>
</feature>
<dbReference type="Proteomes" id="UP000323386">
    <property type="component" value="Unassembled WGS sequence"/>
</dbReference>
<dbReference type="OrthoDB" id="3365304at2759"/>
<dbReference type="AlphaFoldDB" id="A0A5C3EX29"/>
<feature type="compositionally biased region" description="Acidic residues" evidence="1">
    <location>
        <begin position="406"/>
        <end position="416"/>
    </location>
</feature>
<evidence type="ECO:0000313" key="3">
    <source>
        <dbReference type="Proteomes" id="UP000323386"/>
    </source>
</evidence>
<sequence>METHMTTLGATLLAINKRQAAARRRTRTGVNATPFTTAVLNRERLDIITYIRDADQHTEANLFWYPPPPQSQPNAGPSQYVQRQPHHHHRTGDRAKSKALEAQEAEQLLAPRMPEPRHVQPPTPLRQTLSSRNRADLAGNTAGATDDPATDIKTLLLAAQKLNDDYRSAPKARKHIKGLLKKHAELARAVREFEQRSQANEARIRSIRDGKLDPTGSNDAAAPSAGRGLLAASAGRSTEIQTELARIRQATQKEELEILALEELISELKQEAKTKRSAAANVKRTAQPDDQRAGSEVQAIPARAPSADRTVLQETDLPRPAPALVDQAAAPPSTNPDVAADLEPADGAGAAADEGAGVDDGAVLAGHEDGGDGDETATIRAAASAAEPDAAAPVHEESAPPAAAETEPEPEPESSEELERVTSNVWRLFGDGLRHVAPERETADFHETLRLLRLVASGGIHRNVGDTSLGSSHTFATQTSQATEASSAAPSSAALGATAPYTPDTAMTAYVVLRMMSTPSPHQVNIEELKMDGHRWWAEAGREAYEVATRADAIDDRPSSAEIPTDGQNLARKSIYGMVSKQLFTLKRQKGVGTIEFAR</sequence>
<proteinExistence type="predicted"/>
<name>A0A5C3EX29_9BASI</name>
<evidence type="ECO:0000313" key="2">
    <source>
        <dbReference type="EMBL" id="SPO36410.1"/>
    </source>
</evidence>
<feature type="region of interest" description="Disordered" evidence="1">
    <location>
        <begin position="65"/>
        <end position="146"/>
    </location>
</feature>
<feature type="region of interest" description="Disordered" evidence="1">
    <location>
        <begin position="325"/>
        <end position="420"/>
    </location>
</feature>
<feature type="region of interest" description="Disordered" evidence="1">
    <location>
        <begin position="471"/>
        <end position="500"/>
    </location>
</feature>
<protein>
    <submittedName>
        <fullName evidence="2">Uncharacterized protein</fullName>
    </submittedName>
</protein>
<accession>A0A5C3EX29</accession>
<feature type="compositionally biased region" description="Low complexity" evidence="1">
    <location>
        <begin position="474"/>
        <end position="499"/>
    </location>
</feature>
<evidence type="ECO:0000256" key="1">
    <source>
        <dbReference type="SAM" id="MobiDB-lite"/>
    </source>
</evidence>
<feature type="region of interest" description="Disordered" evidence="1">
    <location>
        <begin position="275"/>
        <end position="311"/>
    </location>
</feature>
<feature type="compositionally biased region" description="Low complexity" evidence="1">
    <location>
        <begin position="339"/>
        <end position="365"/>
    </location>
</feature>
<gene>
    <name evidence="2" type="ORF">PSFLO_01881</name>
</gene>
<feature type="compositionally biased region" description="Low complexity" evidence="1">
    <location>
        <begin position="381"/>
        <end position="405"/>
    </location>
</feature>
<feature type="compositionally biased region" description="Basic and acidic residues" evidence="1">
    <location>
        <begin position="202"/>
        <end position="212"/>
    </location>
</feature>
<feature type="region of interest" description="Disordered" evidence="1">
    <location>
        <begin position="194"/>
        <end position="235"/>
    </location>
</feature>
<reference evidence="2 3" key="1">
    <citation type="submission" date="2018-03" db="EMBL/GenBank/DDBJ databases">
        <authorList>
            <person name="Guldener U."/>
        </authorList>
    </citation>
    <scope>NUCLEOTIDE SEQUENCE [LARGE SCALE GENOMIC DNA]</scope>
    <source>
        <strain evidence="2 3">DAOM196992</strain>
    </source>
</reference>
<organism evidence="2 3">
    <name type="scientific">Pseudozyma flocculosa</name>
    <dbReference type="NCBI Taxonomy" id="84751"/>
    <lineage>
        <taxon>Eukaryota</taxon>
        <taxon>Fungi</taxon>
        <taxon>Dikarya</taxon>
        <taxon>Basidiomycota</taxon>
        <taxon>Ustilaginomycotina</taxon>
        <taxon>Ustilaginomycetes</taxon>
        <taxon>Ustilaginales</taxon>
        <taxon>Ustilaginaceae</taxon>
        <taxon>Pseudozyma</taxon>
    </lineage>
</organism>
<feature type="compositionally biased region" description="Basic and acidic residues" evidence="1">
    <location>
        <begin position="92"/>
        <end position="101"/>
    </location>
</feature>
<dbReference type="EMBL" id="OOIP01000004">
    <property type="protein sequence ID" value="SPO36410.1"/>
    <property type="molecule type" value="Genomic_DNA"/>
</dbReference>